<sequence>MSTNDKKYNYNLTMHIYKSTMKTMLLLELLLLCFSCNSKKQDNSNQQSDVLEITPKSSNPTTLNESIAIEKSTIQILSAVIKDKPIIGAEVIFQRSGKTSSVSITDTQGIAKIPNGFNDDSETVIIIKKEGYSTLVAKCACKGLTYAISPKMKNLDGVRVVLNWGEAPMDLDLHLRYEDKHVFFRNMEETTVNLDVDDTDSYGPETITIDKKKYGVEYSFFIHDFTNYELPHSKELSNSDAKVYVYIGSSLIKTFYIPSHVTGNIWDVFKISAEGEIITINKFYQSTITNLEHLMKSNNYQETNFEATSNRIDITEAKEVNKLGEKQYHNNNLEESIVLYKKSIELNPEFGQAYSNLGLAYYKNGNKAEAIWANRKAIALASGTNKHITKANSYYNIAKIYEDESNYDEAIRYYSFAHGNNPREAYTRGLNRVRSKM</sequence>
<accession>A0A918N629</accession>
<gene>
    <name evidence="2" type="ORF">GCM10007384_38970</name>
</gene>
<comment type="caution">
    <text evidence="2">The sequence shown here is derived from an EMBL/GenBank/DDBJ whole genome shotgun (WGS) entry which is preliminary data.</text>
</comment>
<organism evidence="2 3">
    <name type="scientific">Aquimarina muelleri</name>
    <dbReference type="NCBI Taxonomy" id="279356"/>
    <lineage>
        <taxon>Bacteria</taxon>
        <taxon>Pseudomonadati</taxon>
        <taxon>Bacteroidota</taxon>
        <taxon>Flavobacteriia</taxon>
        <taxon>Flavobacteriales</taxon>
        <taxon>Flavobacteriaceae</taxon>
        <taxon>Aquimarina</taxon>
    </lineage>
</organism>
<feature type="repeat" description="TPR" evidence="1">
    <location>
        <begin position="317"/>
        <end position="350"/>
    </location>
</feature>
<dbReference type="SMART" id="SM00028">
    <property type="entry name" value="TPR"/>
    <property type="match status" value="3"/>
</dbReference>
<dbReference type="Proteomes" id="UP000601108">
    <property type="component" value="Unassembled WGS sequence"/>
</dbReference>
<feature type="repeat" description="TPR" evidence="1">
    <location>
        <begin position="351"/>
        <end position="384"/>
    </location>
</feature>
<dbReference type="Gene3D" id="1.25.40.10">
    <property type="entry name" value="Tetratricopeptide repeat domain"/>
    <property type="match status" value="1"/>
</dbReference>
<reference evidence="2 3" key="1">
    <citation type="journal article" date="2014" name="Int. J. Syst. Evol. Microbiol.">
        <title>Complete genome sequence of Corynebacterium casei LMG S-19264T (=DSM 44701T), isolated from a smear-ripened cheese.</title>
        <authorList>
            <consortium name="US DOE Joint Genome Institute (JGI-PGF)"/>
            <person name="Walter F."/>
            <person name="Albersmeier A."/>
            <person name="Kalinowski J."/>
            <person name="Ruckert C."/>
        </authorList>
    </citation>
    <scope>NUCLEOTIDE SEQUENCE [LARGE SCALE GENOMIC DNA]</scope>
    <source>
        <strain evidence="2 3">KCTC 12285</strain>
    </source>
</reference>
<dbReference type="RefSeq" id="WP_081414640.1">
    <property type="nucleotide sequence ID" value="NZ_BMWS01000048.1"/>
</dbReference>
<evidence type="ECO:0000256" key="1">
    <source>
        <dbReference type="PROSITE-ProRule" id="PRU00339"/>
    </source>
</evidence>
<evidence type="ECO:0008006" key="4">
    <source>
        <dbReference type="Google" id="ProtNLM"/>
    </source>
</evidence>
<keyword evidence="3" id="KW-1185">Reference proteome</keyword>
<dbReference type="InterPro" id="IPR019734">
    <property type="entry name" value="TPR_rpt"/>
</dbReference>
<dbReference type="Pfam" id="PF13414">
    <property type="entry name" value="TPR_11"/>
    <property type="match status" value="1"/>
</dbReference>
<evidence type="ECO:0000313" key="3">
    <source>
        <dbReference type="Proteomes" id="UP000601108"/>
    </source>
</evidence>
<protein>
    <recommendedName>
        <fullName evidence="4">Tetratricopeptide repeat protein</fullName>
    </recommendedName>
</protein>
<feature type="repeat" description="TPR" evidence="1">
    <location>
        <begin position="391"/>
        <end position="424"/>
    </location>
</feature>
<keyword evidence="1" id="KW-0802">TPR repeat</keyword>
<name>A0A918N629_9FLAO</name>
<dbReference type="SUPFAM" id="SSF48452">
    <property type="entry name" value="TPR-like"/>
    <property type="match status" value="1"/>
</dbReference>
<dbReference type="Pfam" id="PF13181">
    <property type="entry name" value="TPR_8"/>
    <property type="match status" value="1"/>
</dbReference>
<dbReference type="AlphaFoldDB" id="A0A918N629"/>
<dbReference type="InterPro" id="IPR011990">
    <property type="entry name" value="TPR-like_helical_dom_sf"/>
</dbReference>
<dbReference type="EMBL" id="BMWS01000048">
    <property type="protein sequence ID" value="GGX34655.1"/>
    <property type="molecule type" value="Genomic_DNA"/>
</dbReference>
<dbReference type="PROSITE" id="PS50005">
    <property type="entry name" value="TPR"/>
    <property type="match status" value="3"/>
</dbReference>
<evidence type="ECO:0000313" key="2">
    <source>
        <dbReference type="EMBL" id="GGX34655.1"/>
    </source>
</evidence>
<proteinExistence type="predicted"/>